<organism evidence="7 8">
    <name type="scientific">Paracoccus aurantiacus</name>
    <dbReference type="NCBI Taxonomy" id="2599412"/>
    <lineage>
        <taxon>Bacteria</taxon>
        <taxon>Pseudomonadati</taxon>
        <taxon>Pseudomonadota</taxon>
        <taxon>Alphaproteobacteria</taxon>
        <taxon>Rhodobacterales</taxon>
        <taxon>Paracoccaceae</taxon>
        <taxon>Paracoccus</taxon>
    </lineage>
</organism>
<dbReference type="Gene3D" id="3.90.226.10">
    <property type="entry name" value="2-enoyl-CoA Hydratase, Chain A, domain 1"/>
    <property type="match status" value="1"/>
</dbReference>
<keyword evidence="7" id="KW-0456">Lyase</keyword>
<evidence type="ECO:0000256" key="1">
    <source>
        <dbReference type="ARBA" id="ARBA00005254"/>
    </source>
</evidence>
<evidence type="ECO:0000313" key="8">
    <source>
        <dbReference type="Proteomes" id="UP000321562"/>
    </source>
</evidence>
<dbReference type="NCBIfam" id="NF006008">
    <property type="entry name" value="PRK08139.1"/>
    <property type="match status" value="1"/>
</dbReference>
<comment type="function">
    <text evidence="5">May play a role in fatty acid biosynthesis and insulin sensitivity.</text>
</comment>
<evidence type="ECO:0000313" key="7">
    <source>
        <dbReference type="EMBL" id="TXB67535.1"/>
    </source>
</evidence>
<dbReference type="Proteomes" id="UP000321562">
    <property type="component" value="Unassembled WGS sequence"/>
</dbReference>
<dbReference type="InterPro" id="IPR001753">
    <property type="entry name" value="Enoyl-CoA_hydra/iso"/>
</dbReference>
<dbReference type="InterPro" id="IPR029045">
    <property type="entry name" value="ClpP/crotonase-like_dom_sf"/>
</dbReference>
<keyword evidence="8" id="KW-1185">Reference proteome</keyword>
<dbReference type="GO" id="GO:0006631">
    <property type="term" value="P:fatty acid metabolic process"/>
    <property type="evidence" value="ECO:0007669"/>
    <property type="project" value="UniProtKB-KW"/>
</dbReference>
<evidence type="ECO:0000256" key="6">
    <source>
        <dbReference type="ARBA" id="ARBA00040545"/>
    </source>
</evidence>
<reference evidence="7 8" key="1">
    <citation type="submission" date="2019-08" db="EMBL/GenBank/DDBJ databases">
        <authorList>
            <person name="Ye J."/>
        </authorList>
    </citation>
    <scope>NUCLEOTIDE SEQUENCE [LARGE SCALE GENOMIC DNA]</scope>
    <source>
        <strain evidence="7 8">TK008</strain>
    </source>
</reference>
<dbReference type="SUPFAM" id="SSF52096">
    <property type="entry name" value="ClpP/crotonase"/>
    <property type="match status" value="1"/>
</dbReference>
<dbReference type="CDD" id="cd06558">
    <property type="entry name" value="crotonase-like"/>
    <property type="match status" value="1"/>
</dbReference>
<dbReference type="RefSeq" id="WP_147100332.1">
    <property type="nucleotide sequence ID" value="NZ_JBHUFH010000010.1"/>
</dbReference>
<evidence type="ECO:0000256" key="4">
    <source>
        <dbReference type="ARBA" id="ARBA00023098"/>
    </source>
</evidence>
<evidence type="ECO:0000256" key="3">
    <source>
        <dbReference type="ARBA" id="ARBA00022946"/>
    </source>
</evidence>
<dbReference type="GO" id="GO:0016836">
    <property type="term" value="F:hydro-lyase activity"/>
    <property type="evidence" value="ECO:0007669"/>
    <property type="project" value="TreeGrafter"/>
</dbReference>
<comment type="similarity">
    <text evidence="1">Belongs to the enoyl-CoA hydratase/isomerase family.</text>
</comment>
<gene>
    <name evidence="7" type="ORF">FQV27_15700</name>
</gene>
<dbReference type="InterPro" id="IPR014748">
    <property type="entry name" value="Enoyl-CoA_hydra_C"/>
</dbReference>
<name>A0A5C6RZW4_9RHOB</name>
<dbReference type="PANTHER" id="PTHR43602">
    <property type="match status" value="1"/>
</dbReference>
<evidence type="ECO:0000256" key="5">
    <source>
        <dbReference type="ARBA" id="ARBA00037410"/>
    </source>
</evidence>
<keyword evidence="2" id="KW-0276">Fatty acid metabolism</keyword>
<accession>A0A5C6RZW4</accession>
<dbReference type="OrthoDB" id="9795613at2"/>
<dbReference type="AlphaFoldDB" id="A0A5C6RZW4"/>
<sequence length="269" mass="28369">MSDLILRDDTGPIVRLVLNSPQNFNALSAEMIATLYTTLATVANEEGPRVIIIAAEGKAFSAGHDLRQMQAARANIDGGRAGFAALFEGCSQLMQLISTLPQPVIAEVQGIATAAGCQLVASCDLAVASEKARFGVNGIDVGLFCATPAVALSRAIPRKAAFELLVTGDFISAVEAQRLGLVNRVVAPDSLASETMSLARKIAQKLPSAIAMGKRGFYEQLAHDTADAYEAAGDTMVANMMLSDTNEGLNAFLEKRRPSWDATEPEAAE</sequence>
<comment type="caution">
    <text evidence="7">The sequence shown here is derived from an EMBL/GenBank/DDBJ whole genome shotgun (WGS) entry which is preliminary data.</text>
</comment>
<protein>
    <recommendedName>
        <fullName evidence="6">Enoyl-CoA hydratase domain-containing protein 3, mitochondrial</fullName>
    </recommendedName>
</protein>
<dbReference type="Gene3D" id="1.10.12.10">
    <property type="entry name" value="Lyase 2-enoyl-coa Hydratase, Chain A, domain 2"/>
    <property type="match status" value="1"/>
</dbReference>
<keyword evidence="3" id="KW-0809">Transit peptide</keyword>
<evidence type="ECO:0000256" key="2">
    <source>
        <dbReference type="ARBA" id="ARBA00022832"/>
    </source>
</evidence>
<dbReference type="Pfam" id="PF00378">
    <property type="entry name" value="ECH_1"/>
    <property type="match status" value="1"/>
</dbReference>
<keyword evidence="4" id="KW-0443">Lipid metabolism</keyword>
<dbReference type="InterPro" id="IPR052377">
    <property type="entry name" value="Mitochondrial_ECH-domain"/>
</dbReference>
<dbReference type="EMBL" id="VOPL01000007">
    <property type="protein sequence ID" value="TXB67535.1"/>
    <property type="molecule type" value="Genomic_DNA"/>
</dbReference>
<dbReference type="PANTHER" id="PTHR43602:SF1">
    <property type="entry name" value="ENOYL-COA HYDRATASE DOMAIN-CONTAINING PROTEIN 3, MITOCHONDRIAL"/>
    <property type="match status" value="1"/>
</dbReference>
<proteinExistence type="inferred from homology"/>